<dbReference type="GO" id="GO:0003677">
    <property type="term" value="F:DNA binding"/>
    <property type="evidence" value="ECO:0007669"/>
    <property type="project" value="UniProtKB-KW"/>
</dbReference>
<dbReference type="Proteomes" id="UP000183529">
    <property type="component" value="Unassembled WGS sequence"/>
</dbReference>
<dbReference type="PANTHER" id="PTHR30537">
    <property type="entry name" value="HTH-TYPE TRANSCRIPTIONAL REGULATOR"/>
    <property type="match status" value="1"/>
</dbReference>
<evidence type="ECO:0000256" key="2">
    <source>
        <dbReference type="ARBA" id="ARBA00023015"/>
    </source>
</evidence>
<feature type="domain" description="HTH lysR-type" evidence="5">
    <location>
        <begin position="1"/>
        <end position="59"/>
    </location>
</feature>
<name>A0AAQ1GNH1_9BURK</name>
<dbReference type="InterPro" id="IPR036388">
    <property type="entry name" value="WH-like_DNA-bd_sf"/>
</dbReference>
<reference evidence="6 7" key="1">
    <citation type="submission" date="2016-10" db="EMBL/GenBank/DDBJ databases">
        <authorList>
            <person name="Varghese N."/>
            <person name="Submissions S."/>
        </authorList>
    </citation>
    <scope>NUCLEOTIDE SEQUENCE [LARGE SCALE GENOMIC DNA]</scope>
    <source>
        <strain evidence="6 7">LMG 22274</strain>
    </source>
</reference>
<dbReference type="InterPro" id="IPR058163">
    <property type="entry name" value="LysR-type_TF_proteobact-type"/>
</dbReference>
<evidence type="ECO:0000313" key="7">
    <source>
        <dbReference type="Proteomes" id="UP000183529"/>
    </source>
</evidence>
<dbReference type="InterPro" id="IPR005119">
    <property type="entry name" value="LysR_subst-bd"/>
</dbReference>
<gene>
    <name evidence="6" type="ORF">SAMN05216550_12921</name>
</gene>
<dbReference type="RefSeq" id="WP_074987395.1">
    <property type="nucleotide sequence ID" value="NZ_CADFGN010000012.1"/>
</dbReference>
<evidence type="ECO:0000256" key="1">
    <source>
        <dbReference type="ARBA" id="ARBA00009437"/>
    </source>
</evidence>
<evidence type="ECO:0000256" key="4">
    <source>
        <dbReference type="ARBA" id="ARBA00023163"/>
    </source>
</evidence>
<evidence type="ECO:0000259" key="5">
    <source>
        <dbReference type="PROSITE" id="PS50931"/>
    </source>
</evidence>
<comment type="similarity">
    <text evidence="1">Belongs to the LysR transcriptional regulatory family.</text>
</comment>
<dbReference type="FunFam" id="1.10.10.10:FF:000001">
    <property type="entry name" value="LysR family transcriptional regulator"/>
    <property type="match status" value="1"/>
</dbReference>
<proteinExistence type="inferred from homology"/>
<dbReference type="PANTHER" id="PTHR30537:SF5">
    <property type="entry name" value="HTH-TYPE TRANSCRIPTIONAL ACTIVATOR TTDR-RELATED"/>
    <property type="match status" value="1"/>
</dbReference>
<dbReference type="Gene3D" id="1.10.10.10">
    <property type="entry name" value="Winged helix-like DNA-binding domain superfamily/Winged helix DNA-binding domain"/>
    <property type="match status" value="1"/>
</dbReference>
<keyword evidence="3" id="KW-0238">DNA-binding</keyword>
<keyword evidence="4" id="KW-0804">Transcription</keyword>
<dbReference type="Gene3D" id="3.40.190.290">
    <property type="match status" value="1"/>
</dbReference>
<dbReference type="Pfam" id="PF00126">
    <property type="entry name" value="HTH_1"/>
    <property type="match status" value="1"/>
</dbReference>
<dbReference type="EMBL" id="FNZM01000029">
    <property type="protein sequence ID" value="SEK14541.1"/>
    <property type="molecule type" value="Genomic_DNA"/>
</dbReference>
<dbReference type="SUPFAM" id="SSF46785">
    <property type="entry name" value="Winged helix' DNA-binding domain"/>
    <property type="match status" value="1"/>
</dbReference>
<dbReference type="GO" id="GO:0003700">
    <property type="term" value="F:DNA-binding transcription factor activity"/>
    <property type="evidence" value="ECO:0007669"/>
    <property type="project" value="InterPro"/>
</dbReference>
<dbReference type="AlphaFoldDB" id="A0AAQ1GNH1"/>
<comment type="caution">
    <text evidence="6">The sequence shown here is derived from an EMBL/GenBank/DDBJ whole genome shotgun (WGS) entry which is preliminary data.</text>
</comment>
<protein>
    <submittedName>
        <fullName evidence="6">Transcriptional regulator, LysR family</fullName>
    </submittedName>
</protein>
<dbReference type="InterPro" id="IPR000847">
    <property type="entry name" value="LysR_HTH_N"/>
</dbReference>
<dbReference type="PROSITE" id="PS50931">
    <property type="entry name" value="HTH_LYSR"/>
    <property type="match status" value="1"/>
</dbReference>
<dbReference type="InterPro" id="IPR036390">
    <property type="entry name" value="WH_DNA-bd_sf"/>
</dbReference>
<dbReference type="CDD" id="cd08422">
    <property type="entry name" value="PBP2_CrgA_like"/>
    <property type="match status" value="1"/>
</dbReference>
<organism evidence="6 7">
    <name type="scientific">Paraburkholderia tropica</name>
    <dbReference type="NCBI Taxonomy" id="92647"/>
    <lineage>
        <taxon>Bacteria</taxon>
        <taxon>Pseudomonadati</taxon>
        <taxon>Pseudomonadota</taxon>
        <taxon>Betaproteobacteria</taxon>
        <taxon>Burkholderiales</taxon>
        <taxon>Burkholderiaceae</taxon>
        <taxon>Paraburkholderia</taxon>
    </lineage>
</organism>
<accession>A0AAQ1GNH1</accession>
<sequence length="339" mass="36474">MDTLQNMRVFTRVVEAGSFTAAAQSLDSTTGAMSRAVSELEAHLRTRLLNRTTRRLALTTAGERYLQRCKQILADVEGAEEEASCAHERPAGVLRMHSFASIGQHYVLPAISQYRALHPDVTVELTLSQRMPDLYGGSSDVSLVIASSLPNSDLVSHRLGASCSILCASPEYIQAHGAPRTPADLARHDCLILKTPTAPANEWTLEGPEGVVSMHVDGPVQVNIAESLAVAIREGMGIGMLPVYAAIDGLRSGALVRVLPQHILQRVNVYALYPSRKFVDAKTRTWVEFLRNYLGEVIARDMAALEALARDPLADCTAVAAALDSPLPGAANTLTDTPA</sequence>
<dbReference type="SUPFAM" id="SSF53850">
    <property type="entry name" value="Periplasmic binding protein-like II"/>
    <property type="match status" value="1"/>
</dbReference>
<evidence type="ECO:0000313" key="6">
    <source>
        <dbReference type="EMBL" id="SEK14541.1"/>
    </source>
</evidence>
<dbReference type="Pfam" id="PF03466">
    <property type="entry name" value="LysR_substrate"/>
    <property type="match status" value="1"/>
</dbReference>
<keyword evidence="2" id="KW-0805">Transcription regulation</keyword>
<evidence type="ECO:0000256" key="3">
    <source>
        <dbReference type="ARBA" id="ARBA00023125"/>
    </source>
</evidence>